<evidence type="ECO:0000256" key="2">
    <source>
        <dbReference type="SAM" id="MobiDB-lite"/>
    </source>
</evidence>
<dbReference type="EMBL" id="JARKIB010000607">
    <property type="protein sequence ID" value="KAJ7697576.1"/>
    <property type="molecule type" value="Genomic_DNA"/>
</dbReference>
<feature type="coiled-coil region" evidence="1">
    <location>
        <begin position="577"/>
        <end position="604"/>
    </location>
</feature>
<evidence type="ECO:0000256" key="1">
    <source>
        <dbReference type="SAM" id="Coils"/>
    </source>
</evidence>
<organism evidence="3 4">
    <name type="scientific">Mycena metata</name>
    <dbReference type="NCBI Taxonomy" id="1033252"/>
    <lineage>
        <taxon>Eukaryota</taxon>
        <taxon>Fungi</taxon>
        <taxon>Dikarya</taxon>
        <taxon>Basidiomycota</taxon>
        <taxon>Agaricomycotina</taxon>
        <taxon>Agaricomycetes</taxon>
        <taxon>Agaricomycetidae</taxon>
        <taxon>Agaricales</taxon>
        <taxon>Marasmiineae</taxon>
        <taxon>Mycenaceae</taxon>
        <taxon>Mycena</taxon>
    </lineage>
</organism>
<keyword evidence="1" id="KW-0175">Coiled coil</keyword>
<comment type="caution">
    <text evidence="3">The sequence shown here is derived from an EMBL/GenBank/DDBJ whole genome shotgun (WGS) entry which is preliminary data.</text>
</comment>
<feature type="compositionally biased region" description="Basic residues" evidence="2">
    <location>
        <begin position="519"/>
        <end position="529"/>
    </location>
</feature>
<dbReference type="AlphaFoldDB" id="A0AAD7DQS6"/>
<name>A0AAD7DQS6_9AGAR</name>
<reference evidence="3" key="1">
    <citation type="submission" date="2023-03" db="EMBL/GenBank/DDBJ databases">
        <title>Massive genome expansion in bonnet fungi (Mycena s.s.) driven by repeated elements and novel gene families across ecological guilds.</title>
        <authorList>
            <consortium name="Lawrence Berkeley National Laboratory"/>
            <person name="Harder C.B."/>
            <person name="Miyauchi S."/>
            <person name="Viragh M."/>
            <person name="Kuo A."/>
            <person name="Thoen E."/>
            <person name="Andreopoulos B."/>
            <person name="Lu D."/>
            <person name="Skrede I."/>
            <person name="Drula E."/>
            <person name="Henrissat B."/>
            <person name="Morin E."/>
            <person name="Kohler A."/>
            <person name="Barry K."/>
            <person name="LaButti K."/>
            <person name="Morin E."/>
            <person name="Salamov A."/>
            <person name="Lipzen A."/>
            <person name="Mereny Z."/>
            <person name="Hegedus B."/>
            <person name="Baldrian P."/>
            <person name="Stursova M."/>
            <person name="Weitz H."/>
            <person name="Taylor A."/>
            <person name="Grigoriev I.V."/>
            <person name="Nagy L.G."/>
            <person name="Martin F."/>
            <person name="Kauserud H."/>
        </authorList>
    </citation>
    <scope>NUCLEOTIDE SEQUENCE</scope>
    <source>
        <strain evidence="3">CBHHK182m</strain>
    </source>
</reference>
<evidence type="ECO:0000313" key="4">
    <source>
        <dbReference type="Proteomes" id="UP001215598"/>
    </source>
</evidence>
<gene>
    <name evidence="3" type="ORF">B0H16DRAFT_1749986</name>
</gene>
<feature type="coiled-coil region" evidence="1">
    <location>
        <begin position="163"/>
        <end position="197"/>
    </location>
</feature>
<keyword evidence="4" id="KW-1185">Reference proteome</keyword>
<feature type="region of interest" description="Disordered" evidence="2">
    <location>
        <begin position="442"/>
        <end position="476"/>
    </location>
</feature>
<sequence length="830" mass="93877">MIFLPFGRVQSASQSDSSHRFLDRLAFAVSVFHAFGHEWACQLLYHPRKHYHNRLYTLDAQIEHADEAILLRLGGWVLRRHKHSRGKRVEATKALAECGYPIATLRAQWLLQVTAQTKPLPNNGQQAVNNIILLRGSLKTCQQQLAEARAAFVDAAEAGRPEAEALQMDVEAAEAALEETKEKLHHKEGELGVTERQHLKKLLNSQYMRLVMNARALKLRLVQRLQHRKFEMDPVERDCRRLLNDAKLHAHTEAAVKRCEPNISRTCSEYNKLCTQLQKLINEGQVPRNAIAPLPIPVKGLWKLDVDDVIFQNVGLDEREAGEAADEPPLWLSDERVRTGIKAMLEHDRCEEEDARLRRDRRALQVWFAEEWEVINRALQDANSSEDKYHLKLQRNKLVRLCATWRKDFPDLGLDISTLPAWGPSATQLARCRVDAHQAARVDDQHYGTGGADEDDDGDEAEAEGGGEEEDFGTLEAPERADVYRNEDQLYFLLQVIATVWGSPNLGKGNSKNNARERHLHAAPKRKHEGHWSSTLPPSSPPPSSSPRRSPSPPPRASSPDFPAYVMPGPEAEKALRKEQEPRRKQLNREIVRLQKKLASAPDNAILQAKLQQSLMDYKDDFGTFIADKDFGELAAERTRLWKARKIAAETGLLTSDYHLNPAYCAYHNGREALLKKYDVDIEPKDRYSETIDLGFEATFFFLSLAQQGGGDLDTMKQLALESFTVDLCNPYPQDDKRRAGLEATYREHLRYFAHEGYTVDSPSGTETKTTFQWTCHPESDENDLEDVILNYTRGRSFKLALEEFGTAASKEAGILPAALFYGSPTPAAV</sequence>
<evidence type="ECO:0000313" key="3">
    <source>
        <dbReference type="EMBL" id="KAJ7697576.1"/>
    </source>
</evidence>
<accession>A0AAD7DQS6</accession>
<feature type="compositionally biased region" description="Acidic residues" evidence="2">
    <location>
        <begin position="452"/>
        <end position="473"/>
    </location>
</feature>
<feature type="compositionally biased region" description="Pro residues" evidence="2">
    <location>
        <begin position="538"/>
        <end position="557"/>
    </location>
</feature>
<dbReference type="PANTHER" id="PTHR33096">
    <property type="entry name" value="CXC2 DOMAIN-CONTAINING PROTEIN"/>
    <property type="match status" value="1"/>
</dbReference>
<dbReference type="PANTHER" id="PTHR33096:SF1">
    <property type="entry name" value="CXC1-LIKE CYSTEINE CLUSTER ASSOCIATED WITH KDZ TRANSPOSASES DOMAIN-CONTAINING PROTEIN"/>
    <property type="match status" value="1"/>
</dbReference>
<dbReference type="Proteomes" id="UP001215598">
    <property type="component" value="Unassembled WGS sequence"/>
</dbReference>
<protein>
    <submittedName>
        <fullName evidence="3">Uncharacterized protein</fullName>
    </submittedName>
</protein>
<feature type="region of interest" description="Disordered" evidence="2">
    <location>
        <begin position="519"/>
        <end position="568"/>
    </location>
</feature>
<proteinExistence type="predicted"/>